<organism evidence="2 3">
    <name type="scientific">Gigaspora rosea</name>
    <dbReference type="NCBI Taxonomy" id="44941"/>
    <lineage>
        <taxon>Eukaryota</taxon>
        <taxon>Fungi</taxon>
        <taxon>Fungi incertae sedis</taxon>
        <taxon>Mucoromycota</taxon>
        <taxon>Glomeromycotina</taxon>
        <taxon>Glomeromycetes</taxon>
        <taxon>Diversisporales</taxon>
        <taxon>Gigasporaceae</taxon>
        <taxon>Gigaspora</taxon>
    </lineage>
</organism>
<name>A0A397UXE3_9GLOM</name>
<evidence type="ECO:0000313" key="2">
    <source>
        <dbReference type="EMBL" id="RIB14910.1"/>
    </source>
</evidence>
<feature type="transmembrane region" description="Helical" evidence="1">
    <location>
        <begin position="27"/>
        <end position="45"/>
    </location>
</feature>
<accession>A0A397UXE3</accession>
<gene>
    <name evidence="2" type="ORF">C2G38_1972485</name>
</gene>
<sequence>MAAFPNLRRIFSSFRTPEEERQISQSAFFKFVGFVISCMAITMLANKNRMKTITHH</sequence>
<proteinExistence type="predicted"/>
<dbReference type="AlphaFoldDB" id="A0A397UXE3"/>
<keyword evidence="1" id="KW-1133">Transmembrane helix</keyword>
<evidence type="ECO:0000256" key="1">
    <source>
        <dbReference type="SAM" id="Phobius"/>
    </source>
</evidence>
<dbReference type="GO" id="GO:0007008">
    <property type="term" value="P:outer mitochondrial membrane organization"/>
    <property type="evidence" value="ECO:0007669"/>
    <property type="project" value="InterPro"/>
</dbReference>
<dbReference type="EMBL" id="QKWP01000786">
    <property type="protein sequence ID" value="RIB14910.1"/>
    <property type="molecule type" value="Genomic_DNA"/>
</dbReference>
<dbReference type="InterPro" id="IPR035195">
    <property type="entry name" value="Emr1"/>
</dbReference>
<keyword evidence="3" id="KW-1185">Reference proteome</keyword>
<reference evidence="2 3" key="1">
    <citation type="submission" date="2018-06" db="EMBL/GenBank/DDBJ databases">
        <title>Comparative genomics reveals the genomic features of Rhizophagus irregularis, R. cerebriforme, R. diaphanum and Gigaspora rosea, and their symbiotic lifestyle signature.</title>
        <authorList>
            <person name="Morin E."/>
            <person name="San Clemente H."/>
            <person name="Chen E.C.H."/>
            <person name="De La Providencia I."/>
            <person name="Hainaut M."/>
            <person name="Kuo A."/>
            <person name="Kohler A."/>
            <person name="Murat C."/>
            <person name="Tang N."/>
            <person name="Roy S."/>
            <person name="Loubradou J."/>
            <person name="Henrissat B."/>
            <person name="Grigoriev I.V."/>
            <person name="Corradi N."/>
            <person name="Roux C."/>
            <person name="Martin F.M."/>
        </authorList>
    </citation>
    <scope>NUCLEOTIDE SEQUENCE [LARGE SCALE GENOMIC DNA]</scope>
    <source>
        <strain evidence="2 3">DAOM 194757</strain>
    </source>
</reference>
<dbReference type="Proteomes" id="UP000266673">
    <property type="component" value="Unassembled WGS sequence"/>
</dbReference>
<keyword evidence="1" id="KW-0812">Transmembrane</keyword>
<protein>
    <submittedName>
        <fullName evidence="2">Uncharacterized protein</fullName>
    </submittedName>
</protein>
<keyword evidence="1" id="KW-0472">Membrane</keyword>
<comment type="caution">
    <text evidence="2">The sequence shown here is derived from an EMBL/GenBank/DDBJ whole genome shotgun (WGS) entry which is preliminary data.</text>
</comment>
<dbReference type="Pfam" id="PF17237">
    <property type="entry name" value="Emr1"/>
    <property type="match status" value="1"/>
</dbReference>
<evidence type="ECO:0000313" key="3">
    <source>
        <dbReference type="Proteomes" id="UP000266673"/>
    </source>
</evidence>
<dbReference type="OrthoDB" id="2122015at2759"/>
<dbReference type="GO" id="GO:0005739">
    <property type="term" value="C:mitochondrion"/>
    <property type="evidence" value="ECO:0007669"/>
    <property type="project" value="GOC"/>
</dbReference>